<comment type="similarity">
    <text evidence="2 13">Belongs to the amiloride-sensitive sodium channel (TC 1.A.6) family.</text>
</comment>
<evidence type="ECO:0000256" key="4">
    <source>
        <dbReference type="ARBA" id="ARBA00022461"/>
    </source>
</evidence>
<evidence type="ECO:0000256" key="14">
    <source>
        <dbReference type="SAM" id="MobiDB-lite"/>
    </source>
</evidence>
<evidence type="ECO:0000313" key="16">
    <source>
        <dbReference type="Proteomes" id="UP000887574"/>
    </source>
</evidence>
<keyword evidence="8 13" id="KW-0406">Ion transport</keyword>
<dbReference type="AlphaFoldDB" id="A0A915ES58"/>
<evidence type="ECO:0000256" key="5">
    <source>
        <dbReference type="ARBA" id="ARBA00022692"/>
    </source>
</evidence>
<evidence type="ECO:0000256" key="6">
    <source>
        <dbReference type="ARBA" id="ARBA00022989"/>
    </source>
</evidence>
<evidence type="ECO:0000256" key="10">
    <source>
        <dbReference type="ARBA" id="ARBA00023180"/>
    </source>
</evidence>
<evidence type="ECO:0000256" key="7">
    <source>
        <dbReference type="ARBA" id="ARBA00023053"/>
    </source>
</evidence>
<keyword evidence="10" id="KW-0325">Glycoprotein</keyword>
<reference evidence="17" key="1">
    <citation type="submission" date="2022-11" db="UniProtKB">
        <authorList>
            <consortium name="WormBaseParasite"/>
        </authorList>
    </citation>
    <scope>IDENTIFICATION</scope>
</reference>
<evidence type="ECO:0000256" key="3">
    <source>
        <dbReference type="ARBA" id="ARBA00022448"/>
    </source>
</evidence>
<evidence type="ECO:0000256" key="11">
    <source>
        <dbReference type="ARBA" id="ARBA00023201"/>
    </source>
</evidence>
<dbReference type="Proteomes" id="UP000887574">
    <property type="component" value="Unplaced"/>
</dbReference>
<feature type="region of interest" description="Disordered" evidence="14">
    <location>
        <begin position="51"/>
        <end position="87"/>
    </location>
</feature>
<protein>
    <submittedName>
        <fullName evidence="17">Uncharacterized protein</fullName>
    </submittedName>
</protein>
<feature type="region of interest" description="Disordered" evidence="14">
    <location>
        <begin position="461"/>
        <end position="482"/>
    </location>
</feature>
<feature type="region of interest" description="Disordered" evidence="14">
    <location>
        <begin position="1"/>
        <end position="35"/>
    </location>
</feature>
<sequence length="658" mass="75227">MPKSADRLVSHLMPQGSTKLLGTAGSTSPGGHPYHKSNVFVYRPPSVRTAASGGSVRASQRSPINLTINTRRDSRSSSSHVPSQQKVGKDGEVEIFVDKDEPVIFTIFEAANIDGVQHLSSKSRCTRYTWFLLITLFVCMCFYQIATQAMMYWFTPIATNIAAIYPSSIAFPVVAICNNNQYRLTYLTGSQIQNRRPKTRTFQMPNIDDNSTNVFDQALMNTWDMDALKFLRNSAHWKARMILKCNWPNGTRCRTSDFKPVWTLTGLCWAINSDPENPVHVTGAGPGNALKLLLNIERYERIESCTPKFRTTSLPGLKILIYNQSDVPASSLEGVNVPPGFTMDIPFRMQHFSGQDCVDEMLNIDGSYLSFEDPQNVRTCLIRSYLSEIETKCNCSMRQAYNPNSTEELSFCNVQEYFHCAQEVLKWGYDGGFSNFKCQAPCDEIDYTAWQDMNELPSNIFPRIIDSNDDDDDSEDDLNDGDDDLDLDQEHFKCEDNQLLEDIQVNRIKRQAHSAYEKQARFQEDILIRTKRLINRMKQTSNKLLEMKWGWHNDAFISVYQRLYSNVHCYANMSVSHSDVFNAISNPQTQGEEYRAQQLHQLLDKANYKVFPVRYKTISDVKRVYGDKAENKAREMVKVEDILSRLFNLYSAETTTTD</sequence>
<evidence type="ECO:0000256" key="8">
    <source>
        <dbReference type="ARBA" id="ARBA00023065"/>
    </source>
</evidence>
<keyword evidence="12 13" id="KW-0407">Ion channel</keyword>
<keyword evidence="9 15" id="KW-0472">Membrane</keyword>
<dbReference type="PRINTS" id="PR01078">
    <property type="entry name" value="AMINACHANNEL"/>
</dbReference>
<keyword evidence="7" id="KW-0915">Sodium</keyword>
<keyword evidence="3 13" id="KW-0813">Transport</keyword>
<comment type="subcellular location">
    <subcellularLocation>
        <location evidence="1">Membrane</location>
        <topology evidence="1">Multi-pass membrane protein</topology>
    </subcellularLocation>
</comment>
<evidence type="ECO:0000256" key="9">
    <source>
        <dbReference type="ARBA" id="ARBA00023136"/>
    </source>
</evidence>
<evidence type="ECO:0000256" key="2">
    <source>
        <dbReference type="ARBA" id="ARBA00007193"/>
    </source>
</evidence>
<evidence type="ECO:0000256" key="13">
    <source>
        <dbReference type="RuleBase" id="RU000679"/>
    </source>
</evidence>
<keyword evidence="11 13" id="KW-0739">Sodium transport</keyword>
<evidence type="ECO:0000256" key="1">
    <source>
        <dbReference type="ARBA" id="ARBA00004141"/>
    </source>
</evidence>
<dbReference type="GO" id="GO:0015280">
    <property type="term" value="F:ligand-gated sodium channel activity"/>
    <property type="evidence" value="ECO:0007669"/>
    <property type="project" value="TreeGrafter"/>
</dbReference>
<feature type="compositionally biased region" description="Polar residues" evidence="14">
    <location>
        <begin position="57"/>
        <end position="69"/>
    </location>
</feature>
<evidence type="ECO:0000256" key="12">
    <source>
        <dbReference type="ARBA" id="ARBA00023303"/>
    </source>
</evidence>
<accession>A0A915ES58</accession>
<evidence type="ECO:0000313" key="17">
    <source>
        <dbReference type="WBParaSite" id="jg8371"/>
    </source>
</evidence>
<feature type="compositionally biased region" description="Acidic residues" evidence="14">
    <location>
        <begin position="467"/>
        <end position="482"/>
    </location>
</feature>
<keyword evidence="4 13" id="KW-0894">Sodium channel</keyword>
<dbReference type="GO" id="GO:0005886">
    <property type="term" value="C:plasma membrane"/>
    <property type="evidence" value="ECO:0007669"/>
    <property type="project" value="TreeGrafter"/>
</dbReference>
<keyword evidence="6 15" id="KW-1133">Transmembrane helix</keyword>
<dbReference type="Pfam" id="PF00858">
    <property type="entry name" value="ASC"/>
    <property type="match status" value="1"/>
</dbReference>
<dbReference type="PANTHER" id="PTHR11690">
    <property type="entry name" value="AMILORIDE-SENSITIVE SODIUM CHANNEL-RELATED"/>
    <property type="match status" value="1"/>
</dbReference>
<evidence type="ECO:0000256" key="15">
    <source>
        <dbReference type="SAM" id="Phobius"/>
    </source>
</evidence>
<proteinExistence type="inferred from homology"/>
<organism evidence="16 17">
    <name type="scientific">Ditylenchus dipsaci</name>
    <dbReference type="NCBI Taxonomy" id="166011"/>
    <lineage>
        <taxon>Eukaryota</taxon>
        <taxon>Metazoa</taxon>
        <taxon>Ecdysozoa</taxon>
        <taxon>Nematoda</taxon>
        <taxon>Chromadorea</taxon>
        <taxon>Rhabditida</taxon>
        <taxon>Tylenchina</taxon>
        <taxon>Tylenchomorpha</taxon>
        <taxon>Sphaerularioidea</taxon>
        <taxon>Anguinidae</taxon>
        <taxon>Anguininae</taxon>
        <taxon>Ditylenchus</taxon>
    </lineage>
</organism>
<name>A0A915ES58_9BILA</name>
<dbReference type="InterPro" id="IPR001873">
    <property type="entry name" value="ENaC"/>
</dbReference>
<dbReference type="WBParaSite" id="jg8371">
    <property type="protein sequence ID" value="jg8371"/>
    <property type="gene ID" value="jg8371"/>
</dbReference>
<dbReference type="PANTHER" id="PTHR11690:SF296">
    <property type="entry name" value="DEGENERIN-LIKE PROTEIN DEL-10"/>
    <property type="match status" value="1"/>
</dbReference>
<feature type="transmembrane region" description="Helical" evidence="15">
    <location>
        <begin position="128"/>
        <end position="146"/>
    </location>
</feature>
<keyword evidence="16" id="KW-1185">Reference proteome</keyword>
<feature type="compositionally biased region" description="Polar residues" evidence="14">
    <location>
        <begin position="15"/>
        <end position="29"/>
    </location>
</feature>
<dbReference type="Gene3D" id="2.60.470.10">
    <property type="entry name" value="Acid-sensing ion channels like domains"/>
    <property type="match status" value="1"/>
</dbReference>
<keyword evidence="5 13" id="KW-0812">Transmembrane</keyword>